<feature type="coiled-coil region" evidence="1">
    <location>
        <begin position="996"/>
        <end position="1116"/>
    </location>
</feature>
<proteinExistence type="predicted"/>
<protein>
    <recommendedName>
        <fullName evidence="5">Phage-related protein</fullName>
    </recommendedName>
</protein>
<feature type="transmembrane region" description="Helical" evidence="2">
    <location>
        <begin position="254"/>
        <end position="277"/>
    </location>
</feature>
<dbReference type="Proteomes" id="UP001500665">
    <property type="component" value="Unassembled WGS sequence"/>
</dbReference>
<keyword evidence="2" id="KW-1133">Transmembrane helix</keyword>
<dbReference type="SUPFAM" id="SSF48371">
    <property type="entry name" value="ARM repeat"/>
    <property type="match status" value="1"/>
</dbReference>
<accession>A0ABN1RY85</accession>
<keyword evidence="2" id="KW-0812">Transmembrane</keyword>
<dbReference type="RefSeq" id="WP_344246579.1">
    <property type="nucleotide sequence ID" value="NZ_BAAAHH010000049.1"/>
</dbReference>
<evidence type="ECO:0000313" key="4">
    <source>
        <dbReference type="Proteomes" id="UP001500665"/>
    </source>
</evidence>
<feature type="transmembrane region" description="Helical" evidence="2">
    <location>
        <begin position="730"/>
        <end position="754"/>
    </location>
</feature>
<keyword evidence="2" id="KW-0472">Membrane</keyword>
<feature type="transmembrane region" description="Helical" evidence="2">
    <location>
        <begin position="622"/>
        <end position="645"/>
    </location>
</feature>
<keyword evidence="1" id="KW-0175">Coiled coil</keyword>
<feature type="transmembrane region" description="Helical" evidence="2">
    <location>
        <begin position="760"/>
        <end position="783"/>
    </location>
</feature>
<reference evidence="3 4" key="1">
    <citation type="journal article" date="2019" name="Int. J. Syst. Evol. Microbiol.">
        <title>The Global Catalogue of Microorganisms (GCM) 10K type strain sequencing project: providing services to taxonomists for standard genome sequencing and annotation.</title>
        <authorList>
            <consortium name="The Broad Institute Genomics Platform"/>
            <consortium name="The Broad Institute Genome Sequencing Center for Infectious Disease"/>
            <person name="Wu L."/>
            <person name="Ma J."/>
        </authorList>
    </citation>
    <scope>NUCLEOTIDE SEQUENCE [LARGE SCALE GENOMIC DNA]</scope>
    <source>
        <strain evidence="3 4">JCM 10696</strain>
    </source>
</reference>
<comment type="caution">
    <text evidence="3">The sequence shown here is derived from an EMBL/GenBank/DDBJ whole genome shotgun (WGS) entry which is preliminary data.</text>
</comment>
<evidence type="ECO:0000256" key="1">
    <source>
        <dbReference type="SAM" id="Coils"/>
    </source>
</evidence>
<organism evidence="3 4">
    <name type="scientific">Actinocorallia libanotica</name>
    <dbReference type="NCBI Taxonomy" id="46162"/>
    <lineage>
        <taxon>Bacteria</taxon>
        <taxon>Bacillati</taxon>
        <taxon>Actinomycetota</taxon>
        <taxon>Actinomycetes</taxon>
        <taxon>Streptosporangiales</taxon>
        <taxon>Thermomonosporaceae</taxon>
        <taxon>Actinocorallia</taxon>
    </lineage>
</organism>
<evidence type="ECO:0000313" key="3">
    <source>
        <dbReference type="EMBL" id="GAA0967390.1"/>
    </source>
</evidence>
<feature type="transmembrane region" description="Helical" evidence="2">
    <location>
        <begin position="563"/>
        <end position="587"/>
    </location>
</feature>
<dbReference type="EMBL" id="BAAAHH010000049">
    <property type="protein sequence ID" value="GAA0967390.1"/>
    <property type="molecule type" value="Genomic_DNA"/>
</dbReference>
<sequence>MAPSGQTVGRISIKVLPDTSDFREEAQKELNKIERVLEATVQTTADMFGATKELLEGIREINAKNKTMASRKIRIYTTISTAGKDAMIRDAVRDLQNSAQSNGLRLRLSDVEVTGDVNLKVDPASLDKAKKDLEDWRDDISPLTVGVMVEMVNGAGAAVSARLSVLTRPRTVNIIPRLNNAAAAKVATALAALSGARVLHQTFERLGNVLRNLDKTVPIIGTLTLAIAGLAGWALTAASNLFALSSSLAQIGPLALLLPGLLGGMAVGLGATIVALADFNKVLPQVKTQLSQLRTIISDNFWEKAKGPIGELVDGLLPKFSQGLAKVSTEAGAFFGAFATSLKGALDPLLAQMFTDLSESIKVATQGTDAFAGIIATFGKVGTSYLPRLAQWFVDISERFDAFLSQADADGRLEQWIETGLANLKELGSVIANLGGIFAGLARAAEAAGGSSLGHMADTLERLHAVVDSPSFQAGLTDVLAAAHQSMNNIATQSGPAVENFFKVFGQLLTDTLPQIGDVIGTALEAIASALAQPEVSEGVKSMINGIQTAVSALAPAMEPVGLAFGALLQVIGAFAGTVGPLLAAALTPLATAFAALAPQLIPIIQLLGGTLTTAFTALAPVIAQLVPVVGTLLGGAFGLLGALLPPIAQLFGTLVAAVAPLVTTLVSGLAPVLPILGAALGTVATALGPLVTMLGSILGAVLGPVVEVLGNVLAAILPKLGEALSNLVAQLMPLLSAFQALVNFLMPVLAPVLEWLAEFILGALVGAINGIAQVIEGVIGVFQGLWQIISNFGSDWGAVWDGVWQVFNGIWNMIAGVFRTVLNIGILKVAGTALKALGNLFKAGWNAIKAAFTAAWNGIKNNFDNWLRALVLAPRTMMNQLRSLFTAAWNAIRTATTAAWNAVTSAVSKGVTGVINFVKTLPGKIMALHARFAGALIGAGKAVIEGLINGIRSMLGKLEGVLDWITDKLPDWKGPMSKDKVLLYATGKAIMKGLIKGLESQFSNVEKKLKELTDLIPKVANKNLRQSLKGDAKDLAALLKHWEKYNERLKEAKENLKALREEAREYAKSIRDEIISAADVTDLEEITFAGMIEKLAEARDQARKFSAVLAQLQRLGLNEVTFDQLVQKGGEEGLKAAEEILNAGQAGVDQINKLQEELGQAAGQVGKTAASVMYDNGIRMAEGLVKGLQQYADKIEAQMVKIAEAMVEAIRKALGIKTKKSKFVVATAEISDDFVSGMDKQKTKMANALPVKEMVNGGKLMSKGILVGIESGYDSIRKSLTAFSKELGKTELQVPAVKQVTGATTGSNSKTAAVSSRLASAATPARGDGNTNVLNYYAAPNKSLSAEEELFRAAGRARMKGW</sequence>
<feature type="transmembrane region" description="Helical" evidence="2">
    <location>
        <begin position="694"/>
        <end position="718"/>
    </location>
</feature>
<dbReference type="InterPro" id="IPR016024">
    <property type="entry name" value="ARM-type_fold"/>
</dbReference>
<name>A0ABN1RY85_9ACTN</name>
<evidence type="ECO:0000256" key="2">
    <source>
        <dbReference type="SAM" id="Phobius"/>
    </source>
</evidence>
<feature type="transmembrane region" description="Helical" evidence="2">
    <location>
        <begin position="594"/>
        <end position="616"/>
    </location>
</feature>
<gene>
    <name evidence="3" type="ORF">GCM10009550_71210</name>
</gene>
<keyword evidence="4" id="KW-1185">Reference proteome</keyword>
<feature type="transmembrane region" description="Helical" evidence="2">
    <location>
        <begin position="219"/>
        <end position="242"/>
    </location>
</feature>
<evidence type="ECO:0008006" key="5">
    <source>
        <dbReference type="Google" id="ProtNLM"/>
    </source>
</evidence>